<dbReference type="EMBL" id="WBVM01000002">
    <property type="protein sequence ID" value="KAB2809230.1"/>
    <property type="molecule type" value="Genomic_DNA"/>
</dbReference>
<name>A0A7J5DVK2_NOCSI</name>
<dbReference type="RefSeq" id="WP_151581435.1">
    <property type="nucleotide sequence ID" value="NZ_WBVM01000002.1"/>
</dbReference>
<evidence type="ECO:0000313" key="1">
    <source>
        <dbReference type="EMBL" id="KAB2809230.1"/>
    </source>
</evidence>
<comment type="caution">
    <text evidence="1">The sequence shown here is derived from an EMBL/GenBank/DDBJ whole genome shotgun (WGS) entry which is preliminary data.</text>
</comment>
<protein>
    <submittedName>
        <fullName evidence="1">Uncharacterized protein</fullName>
    </submittedName>
</protein>
<evidence type="ECO:0000313" key="2">
    <source>
        <dbReference type="Proteomes" id="UP000449906"/>
    </source>
</evidence>
<sequence>MTAPTWSPVDESTADLLSLVADTNHPSADWEWRAFVGVLSATASLHGGRLDQNDYREQLRGVVAPRRIGAFVNKAKAERLIAETDEWSVSADTTGRNAGRPMRVYRWIGDAA</sequence>
<dbReference type="Proteomes" id="UP000449906">
    <property type="component" value="Unassembled WGS sequence"/>
</dbReference>
<gene>
    <name evidence="1" type="ORF">F9L07_19510</name>
</gene>
<dbReference type="AlphaFoldDB" id="A0A7J5DVK2"/>
<accession>A0A7J5DVK2</accession>
<reference evidence="1 2" key="1">
    <citation type="submission" date="2019-09" db="EMBL/GenBank/DDBJ databases">
        <title>Pimelobacter sp. isolated from Paulinella.</title>
        <authorList>
            <person name="Jeong S.E."/>
        </authorList>
    </citation>
    <scope>NUCLEOTIDE SEQUENCE [LARGE SCALE GENOMIC DNA]</scope>
    <source>
        <strain evidence="1 2">Pch-N</strain>
    </source>
</reference>
<proteinExistence type="predicted"/>
<organism evidence="1 2">
    <name type="scientific">Nocardioides simplex</name>
    <name type="common">Arthrobacter simplex</name>
    <dbReference type="NCBI Taxonomy" id="2045"/>
    <lineage>
        <taxon>Bacteria</taxon>
        <taxon>Bacillati</taxon>
        <taxon>Actinomycetota</taxon>
        <taxon>Actinomycetes</taxon>
        <taxon>Propionibacteriales</taxon>
        <taxon>Nocardioidaceae</taxon>
        <taxon>Pimelobacter</taxon>
    </lineage>
</organism>